<dbReference type="Gene3D" id="3.40.50.300">
    <property type="entry name" value="P-loop containing nucleotide triphosphate hydrolases"/>
    <property type="match status" value="1"/>
</dbReference>
<dbReference type="RefSeq" id="WP_089839045.1">
    <property type="nucleotide sequence ID" value="NZ_FNBN01000017.1"/>
</dbReference>
<dbReference type="SUPFAM" id="SSF52540">
    <property type="entry name" value="P-loop containing nucleoside triphosphate hydrolases"/>
    <property type="match status" value="1"/>
</dbReference>
<dbReference type="PANTHER" id="PTHR42700">
    <property type="entry name" value="SULFATE ADENYLYLTRANSFERASE"/>
    <property type="match status" value="1"/>
</dbReference>
<dbReference type="GO" id="GO:0019379">
    <property type="term" value="P:sulfate assimilation, phosphoadenylyl sulfate reduction by phosphoadenylyl-sulfate reductase (thioredoxin)"/>
    <property type="evidence" value="ECO:0007669"/>
    <property type="project" value="TreeGrafter"/>
</dbReference>
<dbReference type="Pfam" id="PF01583">
    <property type="entry name" value="APS_kinase"/>
    <property type="match status" value="1"/>
</dbReference>
<dbReference type="GO" id="GO:0004781">
    <property type="term" value="F:sulfate adenylyltransferase (ATP) activity"/>
    <property type="evidence" value="ECO:0007669"/>
    <property type="project" value="TreeGrafter"/>
</dbReference>
<keyword evidence="1" id="KW-0808">Transferase</keyword>
<accession>A0A1G8E8G0</accession>
<proteinExistence type="predicted"/>
<organism evidence="4 5">
    <name type="scientific">Chitinophaga filiformis</name>
    <name type="common">Myxococcus filiformis</name>
    <name type="synonym">Flexibacter filiformis</name>
    <dbReference type="NCBI Taxonomy" id="104663"/>
    <lineage>
        <taxon>Bacteria</taxon>
        <taxon>Pseudomonadati</taxon>
        <taxon>Bacteroidota</taxon>
        <taxon>Chitinophagia</taxon>
        <taxon>Chitinophagales</taxon>
        <taxon>Chitinophagaceae</taxon>
        <taxon>Chitinophaga</taxon>
    </lineage>
</organism>
<evidence type="ECO:0000256" key="2">
    <source>
        <dbReference type="SAM" id="MobiDB-lite"/>
    </source>
</evidence>
<dbReference type="InterPro" id="IPR059117">
    <property type="entry name" value="APS_kinase_dom"/>
</dbReference>
<dbReference type="GO" id="GO:0004020">
    <property type="term" value="F:adenylylsulfate kinase activity"/>
    <property type="evidence" value="ECO:0007669"/>
    <property type="project" value="InterPro"/>
</dbReference>
<dbReference type="Proteomes" id="UP000199045">
    <property type="component" value="Unassembled WGS sequence"/>
</dbReference>
<reference evidence="4 5" key="1">
    <citation type="submission" date="2016-10" db="EMBL/GenBank/DDBJ databases">
        <authorList>
            <person name="de Groot N.N."/>
        </authorList>
    </citation>
    <scope>NUCLEOTIDE SEQUENCE [LARGE SCALE GENOMIC DNA]</scope>
    <source>
        <strain evidence="4 5">DSM 527</strain>
    </source>
</reference>
<keyword evidence="4" id="KW-0418">Kinase</keyword>
<dbReference type="GO" id="GO:0010134">
    <property type="term" value="P:sulfate assimilation via adenylyl sulfate reduction"/>
    <property type="evidence" value="ECO:0007669"/>
    <property type="project" value="TreeGrafter"/>
</dbReference>
<feature type="region of interest" description="Disordered" evidence="2">
    <location>
        <begin position="174"/>
        <end position="195"/>
    </location>
</feature>
<dbReference type="AlphaFoldDB" id="A0A1G8E8G0"/>
<evidence type="ECO:0000259" key="3">
    <source>
        <dbReference type="Pfam" id="PF01583"/>
    </source>
</evidence>
<dbReference type="GO" id="GO:0005524">
    <property type="term" value="F:ATP binding"/>
    <property type="evidence" value="ECO:0007669"/>
    <property type="project" value="InterPro"/>
</dbReference>
<evidence type="ECO:0000313" key="4">
    <source>
        <dbReference type="EMBL" id="SDH66183.1"/>
    </source>
</evidence>
<dbReference type="OrthoDB" id="9804504at2"/>
<evidence type="ECO:0000256" key="1">
    <source>
        <dbReference type="ARBA" id="ARBA00022679"/>
    </source>
</evidence>
<gene>
    <name evidence="4" type="ORF">SAMN04488121_11731</name>
</gene>
<dbReference type="GO" id="GO:0005737">
    <property type="term" value="C:cytoplasm"/>
    <property type="evidence" value="ECO:0007669"/>
    <property type="project" value="TreeGrafter"/>
</dbReference>
<dbReference type="PANTHER" id="PTHR42700:SF1">
    <property type="entry name" value="SULFATE ADENYLYLTRANSFERASE"/>
    <property type="match status" value="1"/>
</dbReference>
<dbReference type="InterPro" id="IPR050512">
    <property type="entry name" value="Sulf_AdTrans/APS_kinase"/>
</dbReference>
<name>A0A1G8E8G0_CHIFI</name>
<dbReference type="CDD" id="cd02027">
    <property type="entry name" value="APSK"/>
    <property type="match status" value="1"/>
</dbReference>
<dbReference type="InterPro" id="IPR027417">
    <property type="entry name" value="P-loop_NTPase"/>
</dbReference>
<dbReference type="STRING" id="104663.SAMN04488121_11731"/>
<protein>
    <submittedName>
        <fullName evidence="4">Adenylylsulfate kinase</fullName>
    </submittedName>
</protein>
<dbReference type="EMBL" id="FNBN01000017">
    <property type="protein sequence ID" value="SDH66183.1"/>
    <property type="molecule type" value="Genomic_DNA"/>
</dbReference>
<feature type="domain" description="APS kinase" evidence="3">
    <location>
        <begin position="2"/>
        <end position="153"/>
    </location>
</feature>
<evidence type="ECO:0000313" key="5">
    <source>
        <dbReference type="Proteomes" id="UP000199045"/>
    </source>
</evidence>
<sequence>MGHIIQFTGLSGAGKTTLSNALLEWGNQHQVKVKLIDGDVYRQTLCKDLGFSKADRLENVSRLGAYAASVAADYDYVFIAAINPYEEGRNNLRTRYGATLIWLKCSLQALIERDPKGLYRKALLPDSHPEKIHNLTGLNDTFEEPQQADLTVDTGSLSVEEALAQTINFLNQLSHRPVPGTDNPSPIYTRNASPE</sequence>
<feature type="compositionally biased region" description="Polar residues" evidence="2">
    <location>
        <begin position="182"/>
        <end position="195"/>
    </location>
</feature>